<evidence type="ECO:0000256" key="1">
    <source>
        <dbReference type="ARBA" id="ARBA00022737"/>
    </source>
</evidence>
<evidence type="ECO:0000313" key="3">
    <source>
        <dbReference type="EMBL" id="KIL54630.1"/>
    </source>
</evidence>
<dbReference type="InParanoid" id="A0A0C2RWH7"/>
<feature type="domain" description="Nephrocystin 3-like N-terminal" evidence="2">
    <location>
        <begin position="33"/>
        <end position="166"/>
    </location>
</feature>
<dbReference type="SUPFAM" id="SSF52540">
    <property type="entry name" value="P-loop containing nucleoside triphosphate hydrolases"/>
    <property type="match status" value="1"/>
</dbReference>
<proteinExistence type="predicted"/>
<accession>A0A0C2RWH7</accession>
<evidence type="ECO:0000313" key="4">
    <source>
        <dbReference type="Proteomes" id="UP000054549"/>
    </source>
</evidence>
<gene>
    <name evidence="3" type="ORF">M378DRAFT_92165</name>
</gene>
<dbReference type="InterPro" id="IPR056884">
    <property type="entry name" value="NPHP3-like_N"/>
</dbReference>
<dbReference type="OrthoDB" id="3027122at2759"/>
<dbReference type="HOGENOM" id="CLU_000288_6_8_1"/>
<dbReference type="Gene3D" id="3.40.50.300">
    <property type="entry name" value="P-loop containing nucleotide triphosphate hydrolases"/>
    <property type="match status" value="1"/>
</dbReference>
<dbReference type="PANTHER" id="PTHR10039:SF14">
    <property type="entry name" value="NACHT DOMAIN-CONTAINING PROTEIN"/>
    <property type="match status" value="1"/>
</dbReference>
<sequence length="167" mass="18342">MILPRAKAVFNDYQTKKNSGPCFGGTRVALLREMAHWVTSPDRSRMYVLSGLAGTGKSTVACTIASRAADLDLLGASFFFTRDDSDCNSAKKFFPTIAYQLCVYNETFAKAIGDVLDTERGSAAITKGPQEQLRVLILEPLRSIVQSRVRPILVVVDALDECDEDDE</sequence>
<keyword evidence="4" id="KW-1185">Reference proteome</keyword>
<feature type="non-terminal residue" evidence="3">
    <location>
        <position position="167"/>
    </location>
</feature>
<dbReference type="EMBL" id="KN818679">
    <property type="protein sequence ID" value="KIL54630.1"/>
    <property type="molecule type" value="Genomic_DNA"/>
</dbReference>
<dbReference type="PANTHER" id="PTHR10039">
    <property type="entry name" value="AMELOGENIN"/>
    <property type="match status" value="1"/>
</dbReference>
<dbReference type="Pfam" id="PF24883">
    <property type="entry name" value="NPHP3_N"/>
    <property type="match status" value="1"/>
</dbReference>
<dbReference type="Proteomes" id="UP000054549">
    <property type="component" value="Unassembled WGS sequence"/>
</dbReference>
<keyword evidence="1" id="KW-0677">Repeat</keyword>
<dbReference type="AlphaFoldDB" id="A0A0C2RWH7"/>
<protein>
    <recommendedName>
        <fullName evidence="2">Nephrocystin 3-like N-terminal domain-containing protein</fullName>
    </recommendedName>
</protein>
<name>A0A0C2RWH7_AMAMK</name>
<evidence type="ECO:0000259" key="2">
    <source>
        <dbReference type="Pfam" id="PF24883"/>
    </source>
</evidence>
<dbReference type="STRING" id="946122.A0A0C2RWH7"/>
<dbReference type="InterPro" id="IPR027417">
    <property type="entry name" value="P-loop_NTPase"/>
</dbReference>
<reference evidence="3 4" key="1">
    <citation type="submission" date="2014-04" db="EMBL/GenBank/DDBJ databases">
        <title>Evolutionary Origins and Diversification of the Mycorrhizal Mutualists.</title>
        <authorList>
            <consortium name="DOE Joint Genome Institute"/>
            <consortium name="Mycorrhizal Genomics Consortium"/>
            <person name="Kohler A."/>
            <person name="Kuo A."/>
            <person name="Nagy L.G."/>
            <person name="Floudas D."/>
            <person name="Copeland A."/>
            <person name="Barry K.W."/>
            <person name="Cichocki N."/>
            <person name="Veneault-Fourrey C."/>
            <person name="LaButti K."/>
            <person name="Lindquist E.A."/>
            <person name="Lipzen A."/>
            <person name="Lundell T."/>
            <person name="Morin E."/>
            <person name="Murat C."/>
            <person name="Riley R."/>
            <person name="Ohm R."/>
            <person name="Sun H."/>
            <person name="Tunlid A."/>
            <person name="Henrissat B."/>
            <person name="Grigoriev I.V."/>
            <person name="Hibbett D.S."/>
            <person name="Martin F."/>
        </authorList>
    </citation>
    <scope>NUCLEOTIDE SEQUENCE [LARGE SCALE GENOMIC DNA]</scope>
    <source>
        <strain evidence="3 4">Koide BX008</strain>
    </source>
</reference>
<organism evidence="3 4">
    <name type="scientific">Amanita muscaria (strain Koide BX008)</name>
    <dbReference type="NCBI Taxonomy" id="946122"/>
    <lineage>
        <taxon>Eukaryota</taxon>
        <taxon>Fungi</taxon>
        <taxon>Dikarya</taxon>
        <taxon>Basidiomycota</taxon>
        <taxon>Agaricomycotina</taxon>
        <taxon>Agaricomycetes</taxon>
        <taxon>Agaricomycetidae</taxon>
        <taxon>Agaricales</taxon>
        <taxon>Pluteineae</taxon>
        <taxon>Amanitaceae</taxon>
        <taxon>Amanita</taxon>
    </lineage>
</organism>